<name>A0ABR4MQZ2_9PEZI</name>
<dbReference type="InterPro" id="IPR011011">
    <property type="entry name" value="Znf_FYVE_PHD"/>
</dbReference>
<dbReference type="SMART" id="SM00249">
    <property type="entry name" value="PHD"/>
    <property type="match status" value="1"/>
</dbReference>
<keyword evidence="4" id="KW-0479">Metal-binding</keyword>
<evidence type="ECO:0000259" key="10">
    <source>
        <dbReference type="PROSITE" id="PS51321"/>
    </source>
</evidence>
<dbReference type="InterPro" id="IPR036575">
    <property type="entry name" value="TFIIS_cen_dom_sf"/>
</dbReference>
<dbReference type="Pfam" id="PF07500">
    <property type="entry name" value="TFIIS_M"/>
    <property type="match status" value="1"/>
</dbReference>
<dbReference type="Pfam" id="PF20826">
    <property type="entry name" value="PHD_5"/>
    <property type="match status" value="1"/>
</dbReference>
<dbReference type="RefSeq" id="XP_070861867.1">
    <property type="nucleotide sequence ID" value="XM_071005454.1"/>
</dbReference>
<organism evidence="11 12">
    <name type="scientific">Ceratocystis lukuohia</name>
    <dbReference type="NCBI Taxonomy" id="2019550"/>
    <lineage>
        <taxon>Eukaryota</taxon>
        <taxon>Fungi</taxon>
        <taxon>Dikarya</taxon>
        <taxon>Ascomycota</taxon>
        <taxon>Pezizomycotina</taxon>
        <taxon>Sordariomycetes</taxon>
        <taxon>Hypocreomycetidae</taxon>
        <taxon>Microascales</taxon>
        <taxon>Ceratocystidaceae</taxon>
        <taxon>Ceratocystis</taxon>
    </lineage>
</organism>
<feature type="compositionally biased region" description="Basic and acidic residues" evidence="8">
    <location>
        <begin position="178"/>
        <end position="201"/>
    </location>
</feature>
<feature type="domain" description="PHD-type" evidence="9">
    <location>
        <begin position="82"/>
        <end position="136"/>
    </location>
</feature>
<dbReference type="Proteomes" id="UP001610728">
    <property type="component" value="Unassembled WGS sequence"/>
</dbReference>
<comment type="similarity">
    <text evidence="2">Belongs to the BYE1 family.</text>
</comment>
<evidence type="ECO:0000256" key="6">
    <source>
        <dbReference type="ARBA" id="ARBA00022833"/>
    </source>
</evidence>
<feature type="region of interest" description="Disordered" evidence="8">
    <location>
        <begin position="660"/>
        <end position="747"/>
    </location>
</feature>
<feature type="compositionally biased region" description="Polar residues" evidence="8">
    <location>
        <begin position="708"/>
        <end position="729"/>
    </location>
</feature>
<evidence type="ECO:0000256" key="5">
    <source>
        <dbReference type="ARBA" id="ARBA00022771"/>
    </source>
</evidence>
<dbReference type="InterPro" id="IPR013083">
    <property type="entry name" value="Znf_RING/FYVE/PHD"/>
</dbReference>
<dbReference type="PROSITE" id="PS01359">
    <property type="entry name" value="ZF_PHD_1"/>
    <property type="match status" value="1"/>
</dbReference>
<evidence type="ECO:0000259" key="9">
    <source>
        <dbReference type="PROSITE" id="PS50016"/>
    </source>
</evidence>
<keyword evidence="12" id="KW-1185">Reference proteome</keyword>
<evidence type="ECO:0000256" key="3">
    <source>
        <dbReference type="ARBA" id="ARBA00021616"/>
    </source>
</evidence>
<feature type="compositionally biased region" description="Polar residues" evidence="8">
    <location>
        <begin position="458"/>
        <end position="471"/>
    </location>
</feature>
<dbReference type="InterPro" id="IPR012921">
    <property type="entry name" value="SPOC_C"/>
</dbReference>
<feature type="domain" description="TFIIS central" evidence="10">
    <location>
        <begin position="264"/>
        <end position="389"/>
    </location>
</feature>
<feature type="compositionally biased region" description="Low complexity" evidence="8">
    <location>
        <begin position="660"/>
        <end position="670"/>
    </location>
</feature>
<keyword evidence="5 7" id="KW-0863">Zinc-finger</keyword>
<protein>
    <recommendedName>
        <fullName evidence="3">Transcription factor BYE1</fullName>
    </recommendedName>
</protein>
<dbReference type="InterPro" id="IPR003618">
    <property type="entry name" value="TFIIS_cen_dom"/>
</dbReference>
<evidence type="ECO:0000313" key="11">
    <source>
        <dbReference type="EMBL" id="KAL2890687.1"/>
    </source>
</evidence>
<dbReference type="CDD" id="cd21538">
    <property type="entry name" value="SPOC_TFIIS"/>
    <property type="match status" value="1"/>
</dbReference>
<evidence type="ECO:0000256" key="8">
    <source>
        <dbReference type="SAM" id="MobiDB-lite"/>
    </source>
</evidence>
<feature type="region of interest" description="Disordered" evidence="8">
    <location>
        <begin position="1"/>
        <end position="77"/>
    </location>
</feature>
<dbReference type="Pfam" id="PF23257">
    <property type="entry name" value="DUF7071"/>
    <property type="match status" value="1"/>
</dbReference>
<feature type="region of interest" description="Disordered" evidence="8">
    <location>
        <begin position="810"/>
        <end position="834"/>
    </location>
</feature>
<evidence type="ECO:0000256" key="2">
    <source>
        <dbReference type="ARBA" id="ARBA00011050"/>
    </source>
</evidence>
<feature type="compositionally biased region" description="Low complexity" evidence="8">
    <location>
        <begin position="202"/>
        <end position="212"/>
    </location>
</feature>
<feature type="region of interest" description="Disordered" evidence="8">
    <location>
        <begin position="387"/>
        <end position="481"/>
    </location>
</feature>
<evidence type="ECO:0000256" key="4">
    <source>
        <dbReference type="ARBA" id="ARBA00022723"/>
    </source>
</evidence>
<dbReference type="Pfam" id="PF07744">
    <property type="entry name" value="SPOC"/>
    <property type="match status" value="1"/>
</dbReference>
<dbReference type="InterPro" id="IPR019787">
    <property type="entry name" value="Znf_PHD-finger"/>
</dbReference>
<feature type="compositionally biased region" description="Basic residues" evidence="8">
    <location>
        <begin position="167"/>
        <end position="177"/>
    </location>
</feature>
<dbReference type="InterPro" id="IPR055499">
    <property type="entry name" value="DUF7071"/>
</dbReference>
<accession>A0ABR4MQZ2</accession>
<dbReference type="PANTHER" id="PTHR11477:SF11">
    <property type="entry name" value="TRANSCRIPTION FACTOR BYE1"/>
    <property type="match status" value="1"/>
</dbReference>
<comment type="function">
    <text evidence="1">Negative regulator of transcription elongation.</text>
</comment>
<keyword evidence="6" id="KW-0862">Zinc</keyword>
<sequence length="834" mass="93190">MSGKSLATLRFPQRPPPFKAILLPLPPQLPNDPLLEAEPRRSVRATKGQHKALDQLDQTPEPKKRQAKRNSKKKESEEPEEVIRCVCGATEQSTDESEPWIACDKCGVWQHNVCMGMSVFTEDLPKNYYCEQCEPQDHAELIKGMEAGDLPWETRRRIHEDEEAEKRKRKTKRGRGKKVVDNKEEVNNRSKSPEIRHESSKPEPTTTKAAATGKRKTRAESPLVEKNGPAHKLRKISQSDPASIKSKYTPPPDLAASAGELPDTRQGTVKVLMKALSHILNSVMKRGVIELTPGATVDSTSERLGLEIERAVFDTHASQKEYAQQCRTLAFNLKSNEELILRIFRGHLFPNMLALMTTEELASRELQRENAQMKARADKQAILVDEPTRRVRKTHRGEELLEEDTYLDTEEAPPPTGGASKPAKQDGGVAIKKEQTSQSPIRPSFDMNKVYAKMKSPSAAQQRRFSNNQPLPSGPGIDHDVDRLLAEKSPSPQPDDYPSDPNTIWKGNLAMSTLANIQVRATYAGGCNLQKTKGLAWESLFPKRLEVAGRIDQQKAVEYLCGLRYNDYTDIVVTAVTPTAERFQEQFQAAIHYFVSKGRYGVISDKGVSNIRDTYLVPVASGSKNLPEFMLNFSDNLLPLERADPILLVVFVYRDESRLQNTTQPQQQQNAVSNGPPASSPQESPTPGARFLPSTSNGGPGAPEAGAQQTLPVIQGQSPSRTSTLQTYPQAHAHVHHSHASLSESDRKLKQIEGERLAHEIVGSYLDAPTMKFLLPQAWQMSRREWEVVREVFTADARTRNDLGHLSRMLEMRRSPNQQQRAQAQPQAQTQSNA</sequence>
<dbReference type="GeneID" id="98114291"/>
<dbReference type="PROSITE" id="PS50016">
    <property type="entry name" value="ZF_PHD_2"/>
    <property type="match status" value="1"/>
</dbReference>
<feature type="compositionally biased region" description="Polar residues" evidence="8">
    <location>
        <begin position="671"/>
        <end position="685"/>
    </location>
</feature>
<evidence type="ECO:0000313" key="12">
    <source>
        <dbReference type="Proteomes" id="UP001610728"/>
    </source>
</evidence>
<feature type="compositionally biased region" description="Acidic residues" evidence="8">
    <location>
        <begin position="400"/>
        <end position="411"/>
    </location>
</feature>
<reference evidence="11 12" key="1">
    <citation type="submission" date="2020-05" db="EMBL/GenBank/DDBJ databases">
        <title>Ceratocystis lukuohia genome.</title>
        <authorList>
            <person name="Harrington T.C."/>
            <person name="Kim K."/>
            <person name="Mayers C.G."/>
        </authorList>
    </citation>
    <scope>NUCLEOTIDE SEQUENCE [LARGE SCALE GENOMIC DNA]</scope>
    <source>
        <strain evidence="11 12">C4212</strain>
    </source>
</reference>
<gene>
    <name evidence="11" type="ORF">HOO65_010045</name>
</gene>
<dbReference type="Gene3D" id="1.10.472.30">
    <property type="entry name" value="Transcription elongation factor S-II, central domain"/>
    <property type="match status" value="1"/>
</dbReference>
<feature type="region of interest" description="Disordered" evidence="8">
    <location>
        <begin position="161"/>
        <end position="260"/>
    </location>
</feature>
<feature type="compositionally biased region" description="Pro residues" evidence="8">
    <location>
        <begin position="13"/>
        <end position="30"/>
    </location>
</feature>
<feature type="compositionally biased region" description="Low complexity" evidence="8">
    <location>
        <begin position="815"/>
        <end position="834"/>
    </location>
</feature>
<evidence type="ECO:0000256" key="7">
    <source>
        <dbReference type="PROSITE-ProRule" id="PRU00146"/>
    </source>
</evidence>
<proteinExistence type="inferred from homology"/>
<dbReference type="PROSITE" id="PS51321">
    <property type="entry name" value="TFIIS_CENTRAL"/>
    <property type="match status" value="1"/>
</dbReference>
<dbReference type="Gene3D" id="3.30.40.10">
    <property type="entry name" value="Zinc/RING finger domain, C3HC4 (zinc finger)"/>
    <property type="match status" value="1"/>
</dbReference>
<dbReference type="SMART" id="SM00510">
    <property type="entry name" value="TFS2M"/>
    <property type="match status" value="1"/>
</dbReference>
<dbReference type="InterPro" id="IPR001965">
    <property type="entry name" value="Znf_PHD"/>
</dbReference>
<evidence type="ECO:0000256" key="1">
    <source>
        <dbReference type="ARBA" id="ARBA00002311"/>
    </source>
</evidence>
<dbReference type="SUPFAM" id="SSF57903">
    <property type="entry name" value="FYVE/PHD zinc finger"/>
    <property type="match status" value="1"/>
</dbReference>
<dbReference type="PANTHER" id="PTHR11477">
    <property type="entry name" value="TRANSCRIPTION FACTOR S-II ZINC FINGER DOMAIN-CONTAINING PROTEIN"/>
    <property type="match status" value="1"/>
</dbReference>
<dbReference type="InterPro" id="IPR019786">
    <property type="entry name" value="Zinc_finger_PHD-type_CS"/>
</dbReference>
<dbReference type="EMBL" id="JABSNW010000001">
    <property type="protein sequence ID" value="KAL2890687.1"/>
    <property type="molecule type" value="Genomic_DNA"/>
</dbReference>
<dbReference type="SUPFAM" id="SSF46942">
    <property type="entry name" value="Elongation factor TFIIS domain 2"/>
    <property type="match status" value="1"/>
</dbReference>
<comment type="caution">
    <text evidence="11">The sequence shown here is derived from an EMBL/GenBank/DDBJ whole genome shotgun (WGS) entry which is preliminary data.</text>
</comment>